<dbReference type="Proteomes" id="UP000594638">
    <property type="component" value="Unassembled WGS sequence"/>
</dbReference>
<dbReference type="EMBL" id="CACTIH010001823">
    <property type="protein sequence ID" value="CAA2964351.1"/>
    <property type="molecule type" value="Genomic_DNA"/>
</dbReference>
<dbReference type="PANTHER" id="PTHR48218:SF3">
    <property type="entry name" value="OS07G0170800 PROTEIN"/>
    <property type="match status" value="1"/>
</dbReference>
<dbReference type="InterPro" id="IPR001810">
    <property type="entry name" value="F-box_dom"/>
</dbReference>
<evidence type="ECO:0000313" key="4">
    <source>
        <dbReference type="Proteomes" id="UP000594638"/>
    </source>
</evidence>
<accession>A0A8S0QF70</accession>
<feature type="region of interest" description="Disordered" evidence="1">
    <location>
        <begin position="1"/>
        <end position="55"/>
    </location>
</feature>
<organism evidence="3 4">
    <name type="scientific">Olea europaea subsp. europaea</name>
    <dbReference type="NCBI Taxonomy" id="158383"/>
    <lineage>
        <taxon>Eukaryota</taxon>
        <taxon>Viridiplantae</taxon>
        <taxon>Streptophyta</taxon>
        <taxon>Embryophyta</taxon>
        <taxon>Tracheophyta</taxon>
        <taxon>Spermatophyta</taxon>
        <taxon>Magnoliopsida</taxon>
        <taxon>eudicotyledons</taxon>
        <taxon>Gunneridae</taxon>
        <taxon>Pentapetalae</taxon>
        <taxon>asterids</taxon>
        <taxon>lamiids</taxon>
        <taxon>Lamiales</taxon>
        <taxon>Oleaceae</taxon>
        <taxon>Oleeae</taxon>
        <taxon>Olea</taxon>
    </lineage>
</organism>
<feature type="domain" description="F-box" evidence="2">
    <location>
        <begin position="71"/>
        <end position="109"/>
    </location>
</feature>
<name>A0A8S0QF70_OLEEU</name>
<dbReference type="OrthoDB" id="1743998at2759"/>
<comment type="caution">
    <text evidence="3">The sequence shown here is derived from an EMBL/GenBank/DDBJ whole genome shotgun (WGS) entry which is preliminary data.</text>
</comment>
<reference evidence="3 4" key="1">
    <citation type="submission" date="2019-12" db="EMBL/GenBank/DDBJ databases">
        <authorList>
            <person name="Alioto T."/>
            <person name="Alioto T."/>
            <person name="Gomez Garrido J."/>
        </authorList>
    </citation>
    <scope>NUCLEOTIDE SEQUENCE [LARGE SCALE GENOMIC DNA]</scope>
</reference>
<dbReference type="AlphaFoldDB" id="A0A8S0QF70"/>
<dbReference type="PANTHER" id="PTHR48218">
    <property type="entry name" value="F-BOX DOMAIN CONTAINING PROTEIN"/>
    <property type="match status" value="1"/>
</dbReference>
<evidence type="ECO:0000259" key="2">
    <source>
        <dbReference type="Pfam" id="PF12937"/>
    </source>
</evidence>
<dbReference type="InterPro" id="IPR036047">
    <property type="entry name" value="F-box-like_dom_sf"/>
</dbReference>
<dbReference type="Gene3D" id="1.20.1280.50">
    <property type="match status" value="1"/>
</dbReference>
<dbReference type="Pfam" id="PF12937">
    <property type="entry name" value="F-box-like"/>
    <property type="match status" value="1"/>
</dbReference>
<sequence>MSESRSKELKRHGKKGANRGETEDGPSNFPLASTPGDDFHDEGVDTGGRVRKRKNIGEEIELQDPFVAFGSEIMVMILKQLDARSVARSRLISRGWHSIASSDEIWSRKGLRARLSLLKC</sequence>
<evidence type="ECO:0000313" key="3">
    <source>
        <dbReference type="EMBL" id="CAA2964351.1"/>
    </source>
</evidence>
<dbReference type="Gramene" id="OE9A073705T1">
    <property type="protein sequence ID" value="OE9A073705C1"/>
    <property type="gene ID" value="OE9A073705"/>
</dbReference>
<proteinExistence type="predicted"/>
<keyword evidence="4" id="KW-1185">Reference proteome</keyword>
<feature type="compositionally biased region" description="Basic residues" evidence="1">
    <location>
        <begin position="8"/>
        <end position="17"/>
    </location>
</feature>
<evidence type="ECO:0000256" key="1">
    <source>
        <dbReference type="SAM" id="MobiDB-lite"/>
    </source>
</evidence>
<protein>
    <submittedName>
        <fullName evidence="3">F-box family</fullName>
    </submittedName>
</protein>
<gene>
    <name evidence="3" type="ORF">OLEA9_A073705</name>
</gene>
<dbReference type="SUPFAM" id="SSF81383">
    <property type="entry name" value="F-box domain"/>
    <property type="match status" value="1"/>
</dbReference>